<dbReference type="Proteomes" id="UP000215931">
    <property type="component" value="Unassembled WGS sequence"/>
</dbReference>
<evidence type="ECO:0000313" key="3">
    <source>
        <dbReference type="Proteomes" id="UP000215931"/>
    </source>
</evidence>
<protein>
    <recommendedName>
        <fullName evidence="4">Anti-sigma factor NepR domain-containing protein</fullName>
    </recommendedName>
</protein>
<name>A0A271KCM6_9HYPH</name>
<keyword evidence="3" id="KW-1185">Reference proteome</keyword>
<dbReference type="AlphaFoldDB" id="A0A271KCM6"/>
<proteinExistence type="predicted"/>
<evidence type="ECO:0000313" key="2">
    <source>
        <dbReference type="EMBL" id="PAP93523.1"/>
    </source>
</evidence>
<reference evidence="2 3" key="1">
    <citation type="submission" date="2017-08" db="EMBL/GenBank/DDBJ databases">
        <title>Mesorhizobium wenxinae sp. nov., a novel rhizobial species isolated from root nodules of chickpea (Cicer arietinum L.).</title>
        <authorList>
            <person name="Zhang J."/>
        </authorList>
    </citation>
    <scope>NUCLEOTIDE SEQUENCE [LARGE SCALE GENOMIC DNA]</scope>
    <source>
        <strain evidence="3">WYCCWR 10019</strain>
    </source>
</reference>
<organism evidence="2 3">
    <name type="scientific">Mesorhizobium wenxiniae</name>
    <dbReference type="NCBI Taxonomy" id="2014805"/>
    <lineage>
        <taxon>Bacteria</taxon>
        <taxon>Pseudomonadati</taxon>
        <taxon>Pseudomonadota</taxon>
        <taxon>Alphaproteobacteria</taxon>
        <taxon>Hyphomicrobiales</taxon>
        <taxon>Phyllobacteriaceae</taxon>
        <taxon>Mesorhizobium</taxon>
    </lineage>
</organism>
<gene>
    <name evidence="2" type="ORF">CIT31_21295</name>
</gene>
<sequence length="78" mass="8976">MMTRNDGDRNKNGARNNDERRERLAAGIRGQFGTEATMRFLRALPAFRTENDIPDRFRELLDRLDGIESSVAARGPRR</sequence>
<feature type="compositionally biased region" description="Basic and acidic residues" evidence="1">
    <location>
        <begin position="1"/>
        <end position="24"/>
    </location>
</feature>
<evidence type="ECO:0008006" key="4">
    <source>
        <dbReference type="Google" id="ProtNLM"/>
    </source>
</evidence>
<accession>A0A271KCM6</accession>
<comment type="caution">
    <text evidence="2">The sequence shown here is derived from an EMBL/GenBank/DDBJ whole genome shotgun (WGS) entry which is preliminary data.</text>
</comment>
<feature type="region of interest" description="Disordered" evidence="1">
    <location>
        <begin position="1"/>
        <end position="25"/>
    </location>
</feature>
<evidence type="ECO:0000256" key="1">
    <source>
        <dbReference type="SAM" id="MobiDB-lite"/>
    </source>
</evidence>
<dbReference type="RefSeq" id="WP_095520257.1">
    <property type="nucleotide sequence ID" value="NZ_NPKH01000025.1"/>
</dbReference>
<dbReference type="OrthoDB" id="8098780at2"/>
<dbReference type="EMBL" id="NPKH01000025">
    <property type="protein sequence ID" value="PAP93523.1"/>
    <property type="molecule type" value="Genomic_DNA"/>
</dbReference>